<dbReference type="GO" id="GO:0005886">
    <property type="term" value="C:plasma membrane"/>
    <property type="evidence" value="ECO:0007669"/>
    <property type="project" value="UniProtKB-SubCell"/>
</dbReference>
<dbReference type="Proteomes" id="UP001153387">
    <property type="component" value="Unassembled WGS sequence"/>
</dbReference>
<feature type="transmembrane region" description="Helical" evidence="7">
    <location>
        <begin position="428"/>
        <end position="448"/>
    </location>
</feature>
<dbReference type="RefSeq" id="WP_277565669.1">
    <property type="nucleotide sequence ID" value="NZ_JAPDHZ010000003.1"/>
</dbReference>
<gene>
    <name evidence="9" type="ORF">OMP38_13840</name>
</gene>
<proteinExistence type="inferred from homology"/>
<keyword evidence="6 7" id="KW-0472">Membrane</keyword>
<keyword evidence="2 7" id="KW-0813">Transport</keyword>
<dbReference type="Pfam" id="PF00528">
    <property type="entry name" value="BPD_transp_1"/>
    <property type="match status" value="2"/>
</dbReference>
<keyword evidence="10" id="KW-1185">Reference proteome</keyword>
<comment type="similarity">
    <text evidence="7">Belongs to the binding-protein-dependent transport system permease family.</text>
</comment>
<dbReference type="PANTHER" id="PTHR43227">
    <property type="entry name" value="BLL4140 PROTEIN"/>
    <property type="match status" value="1"/>
</dbReference>
<evidence type="ECO:0000256" key="1">
    <source>
        <dbReference type="ARBA" id="ARBA00004651"/>
    </source>
</evidence>
<keyword evidence="5 7" id="KW-1133">Transmembrane helix</keyword>
<dbReference type="PROSITE" id="PS50928">
    <property type="entry name" value="ABC_TM1"/>
    <property type="match status" value="2"/>
</dbReference>
<keyword evidence="3" id="KW-1003">Cell membrane</keyword>
<evidence type="ECO:0000256" key="4">
    <source>
        <dbReference type="ARBA" id="ARBA00022692"/>
    </source>
</evidence>
<dbReference type="CDD" id="cd06261">
    <property type="entry name" value="TM_PBP2"/>
    <property type="match status" value="2"/>
</dbReference>
<dbReference type="InterPro" id="IPR000515">
    <property type="entry name" value="MetI-like"/>
</dbReference>
<evidence type="ECO:0000256" key="5">
    <source>
        <dbReference type="ARBA" id="ARBA00022989"/>
    </source>
</evidence>
<dbReference type="PANTHER" id="PTHR43227:SF11">
    <property type="entry name" value="BLL4140 PROTEIN"/>
    <property type="match status" value="1"/>
</dbReference>
<evidence type="ECO:0000259" key="8">
    <source>
        <dbReference type="PROSITE" id="PS50928"/>
    </source>
</evidence>
<protein>
    <submittedName>
        <fullName evidence="9">ABC transporter permease subunit</fullName>
    </submittedName>
</protein>
<feature type="transmembrane region" description="Helical" evidence="7">
    <location>
        <begin position="396"/>
        <end position="416"/>
    </location>
</feature>
<comment type="subcellular location">
    <subcellularLocation>
        <location evidence="1 7">Cell membrane</location>
        <topology evidence="1 7">Multi-pass membrane protein</topology>
    </subcellularLocation>
</comment>
<feature type="domain" description="ABC transmembrane type-1" evidence="8">
    <location>
        <begin position="66"/>
        <end position="279"/>
    </location>
</feature>
<feature type="domain" description="ABC transmembrane type-1" evidence="8">
    <location>
        <begin position="359"/>
        <end position="548"/>
    </location>
</feature>
<reference evidence="9 10" key="1">
    <citation type="submission" date="2022-10" db="EMBL/GenBank/DDBJ databases">
        <title>Comparative genomic analysis of Cohnella hashimotonis sp. nov., isolated from the International Space Station.</title>
        <authorList>
            <person name="Simpson A."/>
            <person name="Venkateswaran K."/>
        </authorList>
    </citation>
    <scope>NUCLEOTIDE SEQUENCE [LARGE SCALE GENOMIC DNA]</scope>
    <source>
        <strain evidence="9 10">DSM 18997</strain>
    </source>
</reference>
<evidence type="ECO:0000256" key="7">
    <source>
        <dbReference type="RuleBase" id="RU363032"/>
    </source>
</evidence>
<comment type="caution">
    <text evidence="9">The sequence shown here is derived from an EMBL/GenBank/DDBJ whole genome shotgun (WGS) entry which is preliminary data.</text>
</comment>
<feature type="transmembrane region" description="Helical" evidence="7">
    <location>
        <begin position="199"/>
        <end position="222"/>
    </location>
</feature>
<feature type="transmembrane region" description="Helical" evidence="7">
    <location>
        <begin position="527"/>
        <end position="547"/>
    </location>
</feature>
<dbReference type="SUPFAM" id="SSF161098">
    <property type="entry name" value="MetI-like"/>
    <property type="match status" value="2"/>
</dbReference>
<dbReference type="AlphaFoldDB" id="A0A9X4KK89"/>
<accession>A0A9X4KK89</accession>
<dbReference type="Gene3D" id="1.10.3720.10">
    <property type="entry name" value="MetI-like"/>
    <property type="match status" value="2"/>
</dbReference>
<dbReference type="GO" id="GO:0055085">
    <property type="term" value="P:transmembrane transport"/>
    <property type="evidence" value="ECO:0007669"/>
    <property type="project" value="InterPro"/>
</dbReference>
<feature type="transmembrane region" description="Helical" evidence="7">
    <location>
        <begin position="363"/>
        <end position="384"/>
    </location>
</feature>
<feature type="transmembrane region" description="Helical" evidence="7">
    <location>
        <begin position="70"/>
        <end position="92"/>
    </location>
</feature>
<dbReference type="InterPro" id="IPR050809">
    <property type="entry name" value="UgpAE/MalFG_permease"/>
</dbReference>
<name>A0A9X4KK89_9BACL</name>
<feature type="transmembrane region" description="Helical" evidence="7">
    <location>
        <begin position="301"/>
        <end position="321"/>
    </location>
</feature>
<sequence length="563" mass="62468">MKDRTYPYYFSLGAMLLYVLLLVFPGVAGILYAFTDWNSYDSAVHFIGLDNFRQVFSGENMYLSYIKNTLVFTVSTILLKTVIGFFLALMLIKGVLLKNMHRAVMFMPAVVPMLIVGLIFKSVLHPDTGLLNTFLREVGLGALAQHWLTDLTWAFKSIIAVDVWKGAGYIMVILLAGLQTIPKDYDEAAEIDGAGYWSRIWHITLPLLAPALTVSVVLNMLYGLKIFDTVYVLTNGGPGYATEVIYTGVFKEFSMGRYGVGTALSTVLFMFMTVLGYFVVKWMGREGGGAMSLRLVKRWSLNAFVWIVSAVTIAPLVLILINSLKDSAQASSMGMDLPTSLHLDNFAVVFEKGKLSQSLWNSLLYAGLSTALCVVLAALAAYVYSRKPNRLNRFSYMFMLLGLAMPLNYFTLTKTMQLLHLINTQTGIILLYAAVQIPLSVFILYGFVGGVPRELDEAGIIDGCGPVRLFFEIIFPLLKPAAVTVFILAFLNSWNEFLLPLYFLNSASQWPMTLSVYNFFGQFQMDWNLVSADIVLTSLPVVVLYLLGQRSIIAGMTAGSVKG</sequence>
<feature type="transmembrane region" description="Helical" evidence="7">
    <location>
        <begin position="258"/>
        <end position="280"/>
    </location>
</feature>
<feature type="transmembrane region" description="Helical" evidence="7">
    <location>
        <begin position="469"/>
        <end position="491"/>
    </location>
</feature>
<keyword evidence="4 7" id="KW-0812">Transmembrane</keyword>
<feature type="transmembrane region" description="Helical" evidence="7">
    <location>
        <begin position="104"/>
        <end position="124"/>
    </location>
</feature>
<evidence type="ECO:0000256" key="3">
    <source>
        <dbReference type="ARBA" id="ARBA00022475"/>
    </source>
</evidence>
<evidence type="ECO:0000256" key="2">
    <source>
        <dbReference type="ARBA" id="ARBA00022448"/>
    </source>
</evidence>
<feature type="transmembrane region" description="Helical" evidence="7">
    <location>
        <begin position="153"/>
        <end position="178"/>
    </location>
</feature>
<dbReference type="InterPro" id="IPR035906">
    <property type="entry name" value="MetI-like_sf"/>
</dbReference>
<evidence type="ECO:0000313" key="10">
    <source>
        <dbReference type="Proteomes" id="UP001153387"/>
    </source>
</evidence>
<evidence type="ECO:0000313" key="9">
    <source>
        <dbReference type="EMBL" id="MDG0791822.1"/>
    </source>
</evidence>
<feature type="transmembrane region" description="Helical" evidence="7">
    <location>
        <begin position="12"/>
        <end position="34"/>
    </location>
</feature>
<dbReference type="EMBL" id="JAPDHZ010000003">
    <property type="protein sequence ID" value="MDG0791822.1"/>
    <property type="molecule type" value="Genomic_DNA"/>
</dbReference>
<evidence type="ECO:0000256" key="6">
    <source>
        <dbReference type="ARBA" id="ARBA00023136"/>
    </source>
</evidence>
<organism evidence="9 10">
    <name type="scientific">Cohnella ginsengisoli</name>
    <dbReference type="NCBI Taxonomy" id="425004"/>
    <lineage>
        <taxon>Bacteria</taxon>
        <taxon>Bacillati</taxon>
        <taxon>Bacillota</taxon>
        <taxon>Bacilli</taxon>
        <taxon>Bacillales</taxon>
        <taxon>Paenibacillaceae</taxon>
        <taxon>Cohnella</taxon>
    </lineage>
</organism>